<dbReference type="PROSITE" id="PS51900">
    <property type="entry name" value="CB"/>
    <property type="match status" value="1"/>
</dbReference>
<proteinExistence type="predicted"/>
<evidence type="ECO:0000256" key="2">
    <source>
        <dbReference type="PROSITE-ProRule" id="PRU01248"/>
    </source>
</evidence>
<dbReference type="EMBL" id="CP137640">
    <property type="protein sequence ID" value="WVX80346.1"/>
    <property type="molecule type" value="Genomic_DNA"/>
</dbReference>
<evidence type="ECO:0000313" key="5">
    <source>
        <dbReference type="Proteomes" id="UP001357223"/>
    </source>
</evidence>
<keyword evidence="5" id="KW-1185">Reference proteome</keyword>
<evidence type="ECO:0000256" key="1">
    <source>
        <dbReference type="ARBA" id="ARBA00023125"/>
    </source>
</evidence>
<keyword evidence="1 2" id="KW-0238">DNA-binding</keyword>
<dbReference type="InterPro" id="IPR010998">
    <property type="entry name" value="Integrase_recombinase_N"/>
</dbReference>
<dbReference type="RefSeq" id="WP_338449276.1">
    <property type="nucleotide sequence ID" value="NZ_CP137640.1"/>
</dbReference>
<dbReference type="Proteomes" id="UP001357223">
    <property type="component" value="Chromosome"/>
</dbReference>
<organism evidence="4 5">
    <name type="scientific">Niallia oryzisoli</name>
    <dbReference type="NCBI Taxonomy" id="1737571"/>
    <lineage>
        <taxon>Bacteria</taxon>
        <taxon>Bacillati</taxon>
        <taxon>Bacillota</taxon>
        <taxon>Bacilli</taxon>
        <taxon>Bacillales</taxon>
        <taxon>Bacillaceae</taxon>
        <taxon>Niallia</taxon>
    </lineage>
</organism>
<reference evidence="4 5" key="1">
    <citation type="submission" date="2023-10" db="EMBL/GenBank/DDBJ databases">
        <title>Niallia locisalis sp.nov. isolated from a salt pond sample.</title>
        <authorList>
            <person name="Li X.-J."/>
            <person name="Dong L."/>
        </authorList>
    </citation>
    <scope>NUCLEOTIDE SEQUENCE [LARGE SCALE GENOMIC DNA]</scope>
    <source>
        <strain evidence="4 5">DSM 29761</strain>
    </source>
</reference>
<feature type="domain" description="Core-binding (CB)" evidence="3">
    <location>
        <begin position="24"/>
        <end position="91"/>
    </location>
</feature>
<accession>A0ABZ2CDJ7</accession>
<evidence type="ECO:0000313" key="4">
    <source>
        <dbReference type="EMBL" id="WVX80346.1"/>
    </source>
</evidence>
<dbReference type="InterPro" id="IPR044068">
    <property type="entry name" value="CB"/>
</dbReference>
<protein>
    <recommendedName>
        <fullName evidence="3">Core-binding (CB) domain-containing protein</fullName>
    </recommendedName>
</protein>
<evidence type="ECO:0000259" key="3">
    <source>
        <dbReference type="PROSITE" id="PS51900"/>
    </source>
</evidence>
<sequence length="91" mass="10907">MSLNKRIRKKPVGKMSNQNEYPKLTMKQAIDLVIAGKSAEGLRERTLKDYQNDWKYFVSWLQKNYEIETVDELTPQIFRNYINYLKYDAPK</sequence>
<dbReference type="Gene3D" id="1.10.150.130">
    <property type="match status" value="1"/>
</dbReference>
<name>A0ABZ2CDJ7_9BACI</name>
<gene>
    <name evidence="4" type="ORF">R4Z09_24310</name>
</gene>